<proteinExistence type="inferred from homology"/>
<dbReference type="GO" id="GO:0043138">
    <property type="term" value="F:3'-5' DNA helicase activity"/>
    <property type="evidence" value="ECO:0007669"/>
    <property type="project" value="UniProtKB-EC"/>
</dbReference>
<gene>
    <name evidence="7" type="ORF">PCANC_15269</name>
</gene>
<dbReference type="Pfam" id="PF00270">
    <property type="entry name" value="DEAD"/>
    <property type="match status" value="1"/>
</dbReference>
<dbReference type="GO" id="GO:0000724">
    <property type="term" value="P:double-strand break repair via homologous recombination"/>
    <property type="evidence" value="ECO:0007669"/>
    <property type="project" value="TreeGrafter"/>
</dbReference>
<evidence type="ECO:0000256" key="4">
    <source>
        <dbReference type="ARBA" id="ARBA00034617"/>
    </source>
</evidence>
<dbReference type="Gene3D" id="3.40.50.300">
    <property type="entry name" value="P-loop containing nucleotide triphosphate hydrolases"/>
    <property type="match status" value="1"/>
</dbReference>
<dbReference type="GO" id="GO:0005737">
    <property type="term" value="C:cytoplasm"/>
    <property type="evidence" value="ECO:0007669"/>
    <property type="project" value="TreeGrafter"/>
</dbReference>
<dbReference type="EMBL" id="PGCJ01000220">
    <property type="protein sequence ID" value="PLW37553.1"/>
    <property type="molecule type" value="Genomic_DNA"/>
</dbReference>
<comment type="caution">
    <text evidence="7">The sequence shown here is derived from an EMBL/GenBank/DDBJ whole genome shotgun (WGS) entry which is preliminary data.</text>
</comment>
<dbReference type="Proteomes" id="UP000235388">
    <property type="component" value="Unassembled WGS sequence"/>
</dbReference>
<reference evidence="7 8" key="1">
    <citation type="submission" date="2017-11" db="EMBL/GenBank/DDBJ databases">
        <title>De novo assembly and phasing of dikaryotic genomes from two isolates of Puccinia coronata f. sp. avenae, the causal agent of oat crown rust.</title>
        <authorList>
            <person name="Miller M.E."/>
            <person name="Zhang Y."/>
            <person name="Omidvar V."/>
            <person name="Sperschneider J."/>
            <person name="Schwessinger B."/>
            <person name="Raley C."/>
            <person name="Palmer J.M."/>
            <person name="Garnica D."/>
            <person name="Upadhyaya N."/>
            <person name="Rathjen J."/>
            <person name="Taylor J.M."/>
            <person name="Park R.F."/>
            <person name="Dodds P.N."/>
            <person name="Hirsch C.D."/>
            <person name="Kianian S.F."/>
            <person name="Figueroa M."/>
        </authorList>
    </citation>
    <scope>NUCLEOTIDE SEQUENCE [LARGE SCALE GENOMIC DNA]</scope>
    <source>
        <strain evidence="7">12NC29</strain>
    </source>
</reference>
<dbReference type="PANTHER" id="PTHR13710">
    <property type="entry name" value="DNA HELICASE RECQ FAMILY MEMBER"/>
    <property type="match status" value="1"/>
</dbReference>
<dbReference type="STRING" id="200324.A0A2N5UII5"/>
<evidence type="ECO:0000313" key="8">
    <source>
        <dbReference type="Proteomes" id="UP000235388"/>
    </source>
</evidence>
<keyword evidence="8" id="KW-1185">Reference proteome</keyword>
<comment type="catalytic activity">
    <reaction evidence="4">
        <text>Couples ATP hydrolysis with the unwinding of duplex DNA by translocating in the 3'-5' direction.</text>
        <dbReference type="EC" id="5.6.2.4"/>
    </reaction>
</comment>
<dbReference type="SUPFAM" id="SSF52540">
    <property type="entry name" value="P-loop containing nucleoside triphosphate hydrolases"/>
    <property type="match status" value="1"/>
</dbReference>
<evidence type="ECO:0000259" key="6">
    <source>
        <dbReference type="PROSITE" id="PS51192"/>
    </source>
</evidence>
<dbReference type="GO" id="GO:0005524">
    <property type="term" value="F:ATP binding"/>
    <property type="evidence" value="ECO:0007669"/>
    <property type="project" value="InterPro"/>
</dbReference>
<dbReference type="AlphaFoldDB" id="A0A2N5UII5"/>
<sequence length="592" mass="66590">MPQKKTQRGSEVVLAQRILRLNDSDLAEAIAEDSRTCYPTDQPSKPLQIEAVILLVRLKNTFAMAGTGFGKSRIPDMYVHLFAKSSKPVVLVLNLLDALGDNQVQEKIAQNFTAVNLKKLTFNQCVSDEILRGAYNFVYLSPKIFLNNEMFTKLYFNTKFQVRLVLTVVDEAHMIYSWGLVASGKAKKSSAHKRHQDKALFWPSYGDMGRRLMATISSPLLMLSATFRPLAVKGILKCLRIPEENMKFVNAELTRPEIRILWFAMESSLKSADDLLEMFGPQDQIPNESLPPTLVYSGTQNATLQVMKVINQARGTPTGKFNPNSTLIRRYHSCTGDLDKEDTVKGFEKKVFPMISCTMALGLGQNWKRPSSLWSQRGVLESRKIEAVTKANKQMDDTRMDCLAITPMCLRIAFSMDNLYGYIPTDCDDPNYMKEEQREINEGFPLCKCSNCAPKEAEMLQKKMSVMDIDNFEALLDQPESFLDPKLVPKKKRRAGGHKNHTEAPEELTNELAAVLVVEFKNFFCEKYGTATSSLPEEHFAELEAENVAERLNDIQGAEEIQDLIGGKTINGELEMLYNCVEGLPQNAGSSI</sequence>
<feature type="domain" description="Helicase ATP-binding" evidence="6">
    <location>
        <begin position="52"/>
        <end position="245"/>
    </location>
</feature>
<dbReference type="InterPro" id="IPR027417">
    <property type="entry name" value="P-loop_NTPase"/>
</dbReference>
<evidence type="ECO:0000313" key="7">
    <source>
        <dbReference type="EMBL" id="PLW37553.1"/>
    </source>
</evidence>
<dbReference type="PROSITE" id="PS51192">
    <property type="entry name" value="HELICASE_ATP_BIND_1"/>
    <property type="match status" value="1"/>
</dbReference>
<dbReference type="GO" id="GO:0003677">
    <property type="term" value="F:DNA binding"/>
    <property type="evidence" value="ECO:0007669"/>
    <property type="project" value="UniProtKB-KW"/>
</dbReference>
<accession>A0A2N5UII5</accession>
<dbReference type="PANTHER" id="PTHR13710:SF105">
    <property type="entry name" value="ATP-DEPENDENT DNA HELICASE Q1"/>
    <property type="match status" value="1"/>
</dbReference>
<evidence type="ECO:0000256" key="1">
    <source>
        <dbReference type="ARBA" id="ARBA00005446"/>
    </source>
</evidence>
<dbReference type="InterPro" id="IPR014001">
    <property type="entry name" value="Helicase_ATP-bd"/>
</dbReference>
<keyword evidence="3" id="KW-0413">Isomerase</keyword>
<dbReference type="GO" id="GO:0009378">
    <property type="term" value="F:four-way junction helicase activity"/>
    <property type="evidence" value="ECO:0007669"/>
    <property type="project" value="TreeGrafter"/>
</dbReference>
<comment type="similarity">
    <text evidence="1">Belongs to the helicase family. RecQ subfamily.</text>
</comment>
<name>A0A2N5UII5_9BASI</name>
<evidence type="ECO:0000256" key="5">
    <source>
        <dbReference type="ARBA" id="ARBA00034808"/>
    </source>
</evidence>
<dbReference type="OrthoDB" id="2499463at2759"/>
<evidence type="ECO:0000256" key="3">
    <source>
        <dbReference type="ARBA" id="ARBA00023235"/>
    </source>
</evidence>
<keyword evidence="2" id="KW-0238">DNA-binding</keyword>
<protein>
    <recommendedName>
        <fullName evidence="5">DNA 3'-5' helicase</fullName>
        <ecNumber evidence="5">5.6.2.4</ecNumber>
    </recommendedName>
</protein>
<organism evidence="7 8">
    <name type="scientific">Puccinia coronata f. sp. avenae</name>
    <dbReference type="NCBI Taxonomy" id="200324"/>
    <lineage>
        <taxon>Eukaryota</taxon>
        <taxon>Fungi</taxon>
        <taxon>Dikarya</taxon>
        <taxon>Basidiomycota</taxon>
        <taxon>Pucciniomycotina</taxon>
        <taxon>Pucciniomycetes</taxon>
        <taxon>Pucciniales</taxon>
        <taxon>Pucciniaceae</taxon>
        <taxon>Puccinia</taxon>
    </lineage>
</organism>
<dbReference type="GO" id="GO:0005694">
    <property type="term" value="C:chromosome"/>
    <property type="evidence" value="ECO:0007669"/>
    <property type="project" value="TreeGrafter"/>
</dbReference>
<dbReference type="InterPro" id="IPR011545">
    <property type="entry name" value="DEAD/DEAH_box_helicase_dom"/>
</dbReference>
<dbReference type="EC" id="5.6.2.4" evidence="5"/>
<evidence type="ECO:0000256" key="2">
    <source>
        <dbReference type="ARBA" id="ARBA00023125"/>
    </source>
</evidence>